<protein>
    <submittedName>
        <fullName evidence="3">Reverse transcriptase</fullName>
    </submittedName>
</protein>
<sequence length="99" mass="11433">MIYNLPSSLGNIVSKSRSSCSTCKFFLKGIQYESFSWQRCLNNDDYEDAVNQLRNLSRLACVKRFYTELDSYISRTRTASLSPTVFAFFMDYMSSNNGM</sequence>
<dbReference type="WBParaSite" id="TCLT_0000369701-mRNA-1">
    <property type="protein sequence ID" value="TCLT_0000369701-mRNA-1"/>
    <property type="gene ID" value="TCLT_0000369701"/>
</dbReference>
<proteinExistence type="predicted"/>
<dbReference type="AlphaFoldDB" id="A0A0N5CTY5"/>
<evidence type="ECO:0000313" key="1">
    <source>
        <dbReference type="EMBL" id="VDN00372.1"/>
    </source>
</evidence>
<organism evidence="3">
    <name type="scientific">Thelazia callipaeda</name>
    <name type="common">Oriental eyeworm</name>
    <name type="synonym">Parasitic nematode</name>
    <dbReference type="NCBI Taxonomy" id="103827"/>
    <lineage>
        <taxon>Eukaryota</taxon>
        <taxon>Metazoa</taxon>
        <taxon>Ecdysozoa</taxon>
        <taxon>Nematoda</taxon>
        <taxon>Chromadorea</taxon>
        <taxon>Rhabditida</taxon>
        <taxon>Spirurina</taxon>
        <taxon>Spiruromorpha</taxon>
        <taxon>Thelazioidea</taxon>
        <taxon>Thelaziidae</taxon>
        <taxon>Thelazia</taxon>
    </lineage>
</organism>
<dbReference type="EMBL" id="UYYF01002272">
    <property type="protein sequence ID" value="VDN00372.1"/>
    <property type="molecule type" value="Genomic_DNA"/>
</dbReference>
<keyword evidence="2" id="KW-1185">Reference proteome</keyword>
<dbReference type="Proteomes" id="UP000276776">
    <property type="component" value="Unassembled WGS sequence"/>
</dbReference>
<reference evidence="1 2" key="2">
    <citation type="submission" date="2018-11" db="EMBL/GenBank/DDBJ databases">
        <authorList>
            <consortium name="Pathogen Informatics"/>
        </authorList>
    </citation>
    <scope>NUCLEOTIDE SEQUENCE [LARGE SCALE GENOMIC DNA]</scope>
</reference>
<reference evidence="3" key="1">
    <citation type="submission" date="2017-02" db="UniProtKB">
        <authorList>
            <consortium name="WormBaseParasite"/>
        </authorList>
    </citation>
    <scope>IDENTIFICATION</scope>
</reference>
<evidence type="ECO:0000313" key="3">
    <source>
        <dbReference type="WBParaSite" id="TCLT_0000369701-mRNA-1"/>
    </source>
</evidence>
<evidence type="ECO:0000313" key="2">
    <source>
        <dbReference type="Proteomes" id="UP000276776"/>
    </source>
</evidence>
<name>A0A0N5CTY5_THECL</name>
<accession>A0A0N5CTY5</accession>
<gene>
    <name evidence="1" type="ORF">TCLT_LOCUS3686</name>
</gene>